<dbReference type="InterPro" id="IPR036390">
    <property type="entry name" value="WH_DNA-bd_sf"/>
</dbReference>
<dbReference type="Pfam" id="PF07729">
    <property type="entry name" value="FCD"/>
    <property type="match status" value="1"/>
</dbReference>
<dbReference type="InterPro" id="IPR008920">
    <property type="entry name" value="TF_FadR/GntR_C"/>
</dbReference>
<sequence>MKDREYKRVMAFVKDGIRSGEFRVGSKLPTEREMAETLGMSRPSIREALKSMENIGLIESQQGSGNYICCNMEKSLSEVINMMLLLQQIDKDELAEARCLLEYTIGLLAAKNMGKQDFAELKALAESMQNADQQRSYEIDREFHQKLILGSGNRFMITIMQVFSEIYKESIRKGWENADAEKFEKMWKLHVEIAEAIETGDQRKIDAAVQAHYDIIHK</sequence>
<dbReference type="SUPFAM" id="SSF48008">
    <property type="entry name" value="GntR ligand-binding domain-like"/>
    <property type="match status" value="1"/>
</dbReference>
<dbReference type="AlphaFoldDB" id="A0AAW4WA65"/>
<evidence type="ECO:0000313" key="6">
    <source>
        <dbReference type="EMBL" id="MCU6716642.1"/>
    </source>
</evidence>
<dbReference type="Proteomes" id="UP001209666">
    <property type="component" value="Unassembled WGS sequence"/>
</dbReference>
<name>A0AAW4WA65_9FIRM</name>
<dbReference type="GO" id="GO:0003677">
    <property type="term" value="F:DNA binding"/>
    <property type="evidence" value="ECO:0007669"/>
    <property type="project" value="UniProtKB-KW"/>
</dbReference>
<reference evidence="5" key="2">
    <citation type="submission" date="2021-10" db="EMBL/GenBank/DDBJ databases">
        <title>Anaerobic single-cell dispensing facilitates the cultivation of human gut bacteria.</title>
        <authorList>
            <person name="Afrizal A."/>
        </authorList>
    </citation>
    <scope>NUCLEOTIDE SEQUENCE</scope>
    <source>
        <strain evidence="5">CLA-AA-H204</strain>
    </source>
</reference>
<evidence type="ECO:0000313" key="7">
    <source>
        <dbReference type="Proteomes" id="UP001198893"/>
    </source>
</evidence>
<dbReference type="SUPFAM" id="SSF46785">
    <property type="entry name" value="Winged helix' DNA-binding domain"/>
    <property type="match status" value="1"/>
</dbReference>
<dbReference type="InterPro" id="IPR036388">
    <property type="entry name" value="WH-like_DNA-bd_sf"/>
</dbReference>
<dbReference type="EMBL" id="JAOQKI010000006">
    <property type="protein sequence ID" value="MCU6716642.1"/>
    <property type="molecule type" value="Genomic_DNA"/>
</dbReference>
<reference evidence="6" key="3">
    <citation type="submission" date="2022-09" db="EMBL/GenBank/DDBJ databases">
        <authorList>
            <person name="Hitch T.C.A."/>
        </authorList>
    </citation>
    <scope>NUCLEOTIDE SEQUENCE</scope>
    <source>
        <strain evidence="6">Sanger_19</strain>
    </source>
</reference>
<accession>A0AAW4WA65</accession>
<dbReference type="PROSITE" id="PS50949">
    <property type="entry name" value="HTH_GNTR"/>
    <property type="match status" value="1"/>
</dbReference>
<reference evidence="6 8" key="1">
    <citation type="journal article" date="2021" name="ISME Commun">
        <title>Automated analysis of genomic sequences facilitates high-throughput and comprehensive description of bacteria.</title>
        <authorList>
            <person name="Hitch T.C.A."/>
        </authorList>
    </citation>
    <scope>NUCLEOTIDE SEQUENCE [LARGE SCALE GENOMIC DNA]</scope>
    <source>
        <strain evidence="6 8">Sanger_19</strain>
    </source>
</reference>
<dbReference type="Pfam" id="PF00392">
    <property type="entry name" value="GntR"/>
    <property type="match status" value="1"/>
</dbReference>
<gene>
    <name evidence="5" type="ORF">LKD47_00255</name>
    <name evidence="6" type="ORF">OCV43_05040</name>
</gene>
<evidence type="ECO:0000256" key="3">
    <source>
        <dbReference type="ARBA" id="ARBA00023163"/>
    </source>
</evidence>
<evidence type="ECO:0000313" key="5">
    <source>
        <dbReference type="EMBL" id="MCC2240733.1"/>
    </source>
</evidence>
<evidence type="ECO:0000256" key="1">
    <source>
        <dbReference type="ARBA" id="ARBA00023015"/>
    </source>
</evidence>
<dbReference type="PRINTS" id="PR00035">
    <property type="entry name" value="HTHGNTR"/>
</dbReference>
<dbReference type="Gene3D" id="1.10.10.10">
    <property type="entry name" value="Winged helix-like DNA-binding domain superfamily/Winged helix DNA-binding domain"/>
    <property type="match status" value="1"/>
</dbReference>
<keyword evidence="8" id="KW-1185">Reference proteome</keyword>
<dbReference type="Gene3D" id="1.20.120.530">
    <property type="entry name" value="GntR ligand-binding domain-like"/>
    <property type="match status" value="1"/>
</dbReference>
<dbReference type="Proteomes" id="UP001198893">
    <property type="component" value="Unassembled WGS sequence"/>
</dbReference>
<dbReference type="PANTHER" id="PTHR43537:SF5">
    <property type="entry name" value="UXU OPERON TRANSCRIPTIONAL REGULATOR"/>
    <property type="match status" value="1"/>
</dbReference>
<dbReference type="InterPro" id="IPR000524">
    <property type="entry name" value="Tscrpt_reg_HTH_GntR"/>
</dbReference>
<keyword evidence="2" id="KW-0238">DNA-binding</keyword>
<dbReference type="CDD" id="cd07377">
    <property type="entry name" value="WHTH_GntR"/>
    <property type="match status" value="1"/>
</dbReference>
<dbReference type="GO" id="GO:0003700">
    <property type="term" value="F:DNA-binding transcription factor activity"/>
    <property type="evidence" value="ECO:0007669"/>
    <property type="project" value="InterPro"/>
</dbReference>
<organism evidence="5 7">
    <name type="scientific">Roseburia amylophila</name>
    <dbReference type="NCBI Taxonomy" id="2981794"/>
    <lineage>
        <taxon>Bacteria</taxon>
        <taxon>Bacillati</taxon>
        <taxon>Bacillota</taxon>
        <taxon>Clostridia</taxon>
        <taxon>Lachnospirales</taxon>
        <taxon>Lachnospiraceae</taxon>
        <taxon>Roseburia</taxon>
    </lineage>
</organism>
<dbReference type="PANTHER" id="PTHR43537">
    <property type="entry name" value="TRANSCRIPTIONAL REGULATOR, GNTR FAMILY"/>
    <property type="match status" value="1"/>
</dbReference>
<dbReference type="InterPro" id="IPR011711">
    <property type="entry name" value="GntR_C"/>
</dbReference>
<keyword evidence="1" id="KW-0805">Transcription regulation</keyword>
<feature type="domain" description="HTH gntR-type" evidence="4">
    <location>
        <begin position="3"/>
        <end position="71"/>
    </location>
</feature>
<evidence type="ECO:0000313" key="8">
    <source>
        <dbReference type="Proteomes" id="UP001209666"/>
    </source>
</evidence>
<protein>
    <submittedName>
        <fullName evidence="5">FadR family transcriptional regulator</fullName>
    </submittedName>
</protein>
<dbReference type="SMART" id="SM00345">
    <property type="entry name" value="HTH_GNTR"/>
    <property type="match status" value="1"/>
</dbReference>
<dbReference type="RefSeq" id="WP_022242484.1">
    <property type="nucleotide sequence ID" value="NZ_JAJEQW010000001.1"/>
</dbReference>
<evidence type="ECO:0000256" key="2">
    <source>
        <dbReference type="ARBA" id="ARBA00023125"/>
    </source>
</evidence>
<dbReference type="EMBL" id="JAJEQW010000001">
    <property type="protein sequence ID" value="MCC2240733.1"/>
    <property type="molecule type" value="Genomic_DNA"/>
</dbReference>
<keyword evidence="3" id="KW-0804">Transcription</keyword>
<proteinExistence type="predicted"/>
<dbReference type="SMART" id="SM00895">
    <property type="entry name" value="FCD"/>
    <property type="match status" value="1"/>
</dbReference>
<comment type="caution">
    <text evidence="5">The sequence shown here is derived from an EMBL/GenBank/DDBJ whole genome shotgun (WGS) entry which is preliminary data.</text>
</comment>
<evidence type="ECO:0000259" key="4">
    <source>
        <dbReference type="PROSITE" id="PS50949"/>
    </source>
</evidence>